<evidence type="ECO:0000313" key="3">
    <source>
        <dbReference type="Proteomes" id="UP000004625"/>
    </source>
</evidence>
<evidence type="ECO:0000256" key="1">
    <source>
        <dbReference type="SAM" id="MobiDB-lite"/>
    </source>
</evidence>
<keyword evidence="3" id="KW-1185">Reference proteome</keyword>
<feature type="region of interest" description="Disordered" evidence="1">
    <location>
        <begin position="1"/>
        <end position="39"/>
    </location>
</feature>
<accession>G9ZTG5</accession>
<evidence type="ECO:0000313" key="2">
    <source>
        <dbReference type="EMBL" id="EHL95289.1"/>
    </source>
</evidence>
<dbReference type="EMBL" id="AGEY01000209">
    <property type="protein sequence ID" value="EHL95289.1"/>
    <property type="molecule type" value="Genomic_DNA"/>
</dbReference>
<sequence>MSETDTNLKVIGSENKRDQLPALSPITRNRGKTNRTSHQ</sequence>
<dbReference type="Proteomes" id="UP000004625">
    <property type="component" value="Unassembled WGS sequence"/>
</dbReference>
<dbReference type="AlphaFoldDB" id="G9ZTG5"/>
<comment type="caution">
    <text evidence="2">The sequence shown here is derived from an EMBL/GenBank/DDBJ whole genome shotgun (WGS) entry which is preliminary data.</text>
</comment>
<proteinExistence type="predicted"/>
<gene>
    <name evidence="2" type="ORF">HMPREF9103_03049</name>
</gene>
<feature type="compositionally biased region" description="Basic residues" evidence="1">
    <location>
        <begin position="29"/>
        <end position="39"/>
    </location>
</feature>
<protein>
    <submittedName>
        <fullName evidence="2">Uncharacterized protein</fullName>
    </submittedName>
</protein>
<name>G9ZTG5_9LACO</name>
<organism evidence="2 3">
    <name type="scientific">Lentilactobacillus parafarraginis F0439</name>
    <dbReference type="NCBI Taxonomy" id="797515"/>
    <lineage>
        <taxon>Bacteria</taxon>
        <taxon>Bacillati</taxon>
        <taxon>Bacillota</taxon>
        <taxon>Bacilli</taxon>
        <taxon>Lactobacillales</taxon>
        <taxon>Lactobacillaceae</taxon>
        <taxon>Lentilactobacillus</taxon>
    </lineage>
</organism>
<reference evidence="2 3" key="1">
    <citation type="submission" date="2011-09" db="EMBL/GenBank/DDBJ databases">
        <authorList>
            <person name="Weinstock G."/>
            <person name="Sodergren E."/>
            <person name="Clifton S."/>
            <person name="Fulton L."/>
            <person name="Fulton B."/>
            <person name="Courtney L."/>
            <person name="Fronick C."/>
            <person name="Harrison M."/>
            <person name="Strong C."/>
            <person name="Farmer C."/>
            <person name="Delahaunty K."/>
            <person name="Markovic C."/>
            <person name="Hall O."/>
            <person name="Minx P."/>
            <person name="Tomlinson C."/>
            <person name="Mitreva M."/>
            <person name="Hou S."/>
            <person name="Chen J."/>
            <person name="Wollam A."/>
            <person name="Pepin K.H."/>
            <person name="Johnson M."/>
            <person name="Bhonagiri V."/>
            <person name="Zhang X."/>
            <person name="Suruliraj S."/>
            <person name="Warren W."/>
            <person name="Chinwalla A."/>
            <person name="Mardis E.R."/>
            <person name="Wilson R.K."/>
        </authorList>
    </citation>
    <scope>NUCLEOTIDE SEQUENCE [LARGE SCALE GENOMIC DNA]</scope>
    <source>
        <strain evidence="2 3">F0439</strain>
    </source>
</reference>
<dbReference type="HOGENOM" id="CLU_3311847_0_0_9"/>